<evidence type="ECO:0000313" key="2">
    <source>
        <dbReference type="Proteomes" id="UP000499080"/>
    </source>
</evidence>
<gene>
    <name evidence="1" type="ORF">AVEN_189440_1</name>
</gene>
<protein>
    <submittedName>
        <fullName evidence="1">Uncharacterized protein</fullName>
    </submittedName>
</protein>
<sequence>MFCRLWARNEVSHLLVVTAWRQSQLRDQGRIIQLANSAVAQGRYWVKGCLQISNIPECSVCVSIFMGREAPRFLIMELEMKDAHLKMFWRLWARNEVSHLLVVTAWRQSQLRDQGRIIQLANWAVAQGRYWSKAVYKFNILI</sequence>
<evidence type="ECO:0000313" key="1">
    <source>
        <dbReference type="EMBL" id="GBN47088.1"/>
    </source>
</evidence>
<reference evidence="1 2" key="1">
    <citation type="journal article" date="2019" name="Sci. Rep.">
        <title>Orb-weaving spider Araneus ventricosus genome elucidates the spidroin gene catalogue.</title>
        <authorList>
            <person name="Kono N."/>
            <person name="Nakamura H."/>
            <person name="Ohtoshi R."/>
            <person name="Moran D.A.P."/>
            <person name="Shinohara A."/>
            <person name="Yoshida Y."/>
            <person name="Fujiwara M."/>
            <person name="Mori M."/>
            <person name="Tomita M."/>
            <person name="Arakawa K."/>
        </authorList>
    </citation>
    <scope>NUCLEOTIDE SEQUENCE [LARGE SCALE GENOMIC DNA]</scope>
</reference>
<dbReference type="EMBL" id="BGPR01010614">
    <property type="protein sequence ID" value="GBN47088.1"/>
    <property type="molecule type" value="Genomic_DNA"/>
</dbReference>
<dbReference type="AlphaFoldDB" id="A0A4Y2P595"/>
<comment type="caution">
    <text evidence="1">The sequence shown here is derived from an EMBL/GenBank/DDBJ whole genome shotgun (WGS) entry which is preliminary data.</text>
</comment>
<name>A0A4Y2P595_ARAVE</name>
<proteinExistence type="predicted"/>
<dbReference type="Proteomes" id="UP000499080">
    <property type="component" value="Unassembled WGS sequence"/>
</dbReference>
<keyword evidence="2" id="KW-1185">Reference proteome</keyword>
<organism evidence="1 2">
    <name type="scientific">Araneus ventricosus</name>
    <name type="common">Orbweaver spider</name>
    <name type="synonym">Epeira ventricosa</name>
    <dbReference type="NCBI Taxonomy" id="182803"/>
    <lineage>
        <taxon>Eukaryota</taxon>
        <taxon>Metazoa</taxon>
        <taxon>Ecdysozoa</taxon>
        <taxon>Arthropoda</taxon>
        <taxon>Chelicerata</taxon>
        <taxon>Arachnida</taxon>
        <taxon>Araneae</taxon>
        <taxon>Araneomorphae</taxon>
        <taxon>Entelegynae</taxon>
        <taxon>Araneoidea</taxon>
        <taxon>Araneidae</taxon>
        <taxon>Araneus</taxon>
    </lineage>
</organism>
<accession>A0A4Y2P595</accession>